<dbReference type="EMBL" id="BPVZ01000078">
    <property type="protein sequence ID" value="GKV28121.1"/>
    <property type="molecule type" value="Genomic_DNA"/>
</dbReference>
<dbReference type="Proteomes" id="UP001054252">
    <property type="component" value="Unassembled WGS sequence"/>
</dbReference>
<proteinExistence type="predicted"/>
<feature type="coiled-coil region" evidence="1">
    <location>
        <begin position="431"/>
        <end position="458"/>
    </location>
</feature>
<sequence length="583" mass="64152">MDFFRELRELRDLPKRITTEKSASSSVGDDDGNHHASPSNSSSSEETPSHGEGIGDVVGNVPNLPVVGEWESRIIAGWLSNFRKAPKDLPAGFRFKAALHHEVADSVPSISGYKKLEEMVRLRAGSDAVDAQQHKIHHKFYAIVCEVGDTGQGDSVRVAIPMSVGSQLQRCKVVLPLWEGEEPALQKQRINNDLATRLSEWCMPNAHLNYPQLLPRDTDLKNQLLEYARGENLIDLEALITSEQLAVFRFVDVANQFTEEEMSSILEKQRQRAQGSQDHAAGNASHRQTRFDERPPPMPQSHSSSHRGSNLASRPRSEQRVEAVALSARKRAPARSPNVPSAMAQAAAELAPASTSMSAPWIAYPEGFSYVKTDCQPAMVQGMQSFVPLVDRQRARTYVQQHSEQVAMIKLMDAFSYAVALFESEQGAHTAEELASRNNELREELEKANVEKEMGLAAFQDAVAVASTNMTMEIYNEIRGKVLQHRPDFPIREPVFFDWEDLDEQVLEEGEDLEGLPSFDAWVEGAPVAESEPSNTPPNSQPAVVPTGSPVTAPACKPTARPSPAHASGPPADASMLVDLTDD</sequence>
<organism evidence="3 4">
    <name type="scientific">Rubroshorea leprosula</name>
    <dbReference type="NCBI Taxonomy" id="152421"/>
    <lineage>
        <taxon>Eukaryota</taxon>
        <taxon>Viridiplantae</taxon>
        <taxon>Streptophyta</taxon>
        <taxon>Embryophyta</taxon>
        <taxon>Tracheophyta</taxon>
        <taxon>Spermatophyta</taxon>
        <taxon>Magnoliopsida</taxon>
        <taxon>eudicotyledons</taxon>
        <taxon>Gunneridae</taxon>
        <taxon>Pentapetalae</taxon>
        <taxon>rosids</taxon>
        <taxon>malvids</taxon>
        <taxon>Malvales</taxon>
        <taxon>Dipterocarpaceae</taxon>
        <taxon>Rubroshorea</taxon>
    </lineage>
</organism>
<evidence type="ECO:0000256" key="2">
    <source>
        <dbReference type="SAM" id="MobiDB-lite"/>
    </source>
</evidence>
<feature type="compositionally biased region" description="Low complexity" evidence="2">
    <location>
        <begin position="35"/>
        <end position="46"/>
    </location>
</feature>
<reference evidence="3 4" key="1">
    <citation type="journal article" date="2021" name="Commun. Biol.">
        <title>The genome of Shorea leprosula (Dipterocarpaceae) highlights the ecological relevance of drought in aseasonal tropical rainforests.</title>
        <authorList>
            <person name="Ng K.K.S."/>
            <person name="Kobayashi M.J."/>
            <person name="Fawcett J.A."/>
            <person name="Hatakeyama M."/>
            <person name="Paape T."/>
            <person name="Ng C.H."/>
            <person name="Ang C.C."/>
            <person name="Tnah L.H."/>
            <person name="Lee C.T."/>
            <person name="Nishiyama T."/>
            <person name="Sese J."/>
            <person name="O'Brien M.J."/>
            <person name="Copetti D."/>
            <person name="Mohd Noor M.I."/>
            <person name="Ong R.C."/>
            <person name="Putra M."/>
            <person name="Sireger I.Z."/>
            <person name="Indrioko S."/>
            <person name="Kosugi Y."/>
            <person name="Izuno A."/>
            <person name="Isagi Y."/>
            <person name="Lee S.L."/>
            <person name="Shimizu K.K."/>
        </authorList>
    </citation>
    <scope>NUCLEOTIDE SEQUENCE [LARGE SCALE GENOMIC DNA]</scope>
    <source>
        <strain evidence="3">214</strain>
    </source>
</reference>
<dbReference type="AlphaFoldDB" id="A0AAV5KUG3"/>
<accession>A0AAV5KUG3</accession>
<protein>
    <submittedName>
        <fullName evidence="3">Uncharacterized protein</fullName>
    </submittedName>
</protein>
<evidence type="ECO:0000256" key="1">
    <source>
        <dbReference type="SAM" id="Coils"/>
    </source>
</evidence>
<comment type="caution">
    <text evidence="3">The sequence shown here is derived from an EMBL/GenBank/DDBJ whole genome shotgun (WGS) entry which is preliminary data.</text>
</comment>
<name>A0AAV5KUG3_9ROSI</name>
<feature type="region of interest" description="Disordered" evidence="2">
    <location>
        <begin position="264"/>
        <end position="339"/>
    </location>
</feature>
<feature type="region of interest" description="Disordered" evidence="2">
    <location>
        <begin position="14"/>
        <end position="57"/>
    </location>
</feature>
<gene>
    <name evidence="3" type="ORF">SLEP1_g37207</name>
</gene>
<evidence type="ECO:0000313" key="3">
    <source>
        <dbReference type="EMBL" id="GKV28121.1"/>
    </source>
</evidence>
<evidence type="ECO:0000313" key="4">
    <source>
        <dbReference type="Proteomes" id="UP001054252"/>
    </source>
</evidence>
<feature type="region of interest" description="Disordered" evidence="2">
    <location>
        <begin position="528"/>
        <end position="583"/>
    </location>
</feature>
<keyword evidence="4" id="KW-1185">Reference proteome</keyword>
<keyword evidence="1" id="KW-0175">Coiled coil</keyword>